<protein>
    <submittedName>
        <fullName evidence="1">Uncharacterized protein</fullName>
    </submittedName>
</protein>
<evidence type="ECO:0000313" key="2">
    <source>
        <dbReference type="Proteomes" id="UP001595805"/>
    </source>
</evidence>
<dbReference type="Proteomes" id="UP001595805">
    <property type="component" value="Unassembled WGS sequence"/>
</dbReference>
<keyword evidence="2" id="KW-1185">Reference proteome</keyword>
<comment type="caution">
    <text evidence="1">The sequence shown here is derived from an EMBL/GenBank/DDBJ whole genome shotgun (WGS) entry which is preliminary data.</text>
</comment>
<reference evidence="2" key="1">
    <citation type="journal article" date="2019" name="Int. J. Syst. Evol. Microbiol.">
        <title>The Global Catalogue of Microorganisms (GCM) 10K type strain sequencing project: providing services to taxonomists for standard genome sequencing and annotation.</title>
        <authorList>
            <consortium name="The Broad Institute Genomics Platform"/>
            <consortium name="The Broad Institute Genome Sequencing Center for Infectious Disease"/>
            <person name="Wu L."/>
            <person name="Ma J."/>
        </authorList>
    </citation>
    <scope>NUCLEOTIDE SEQUENCE [LARGE SCALE GENOMIC DNA]</scope>
    <source>
        <strain evidence="2">CCUG 60523</strain>
    </source>
</reference>
<dbReference type="RefSeq" id="WP_377906414.1">
    <property type="nucleotide sequence ID" value="NZ_JBHRZS010000007.1"/>
</dbReference>
<organism evidence="1 2">
    <name type="scientific">Algoriphagus namhaensis</name>
    <dbReference type="NCBI Taxonomy" id="915353"/>
    <lineage>
        <taxon>Bacteria</taxon>
        <taxon>Pseudomonadati</taxon>
        <taxon>Bacteroidota</taxon>
        <taxon>Cytophagia</taxon>
        <taxon>Cytophagales</taxon>
        <taxon>Cyclobacteriaceae</taxon>
        <taxon>Algoriphagus</taxon>
    </lineage>
</organism>
<accession>A0ABV8ATQ7</accession>
<name>A0ABV8ATQ7_9BACT</name>
<evidence type="ECO:0000313" key="1">
    <source>
        <dbReference type="EMBL" id="MFC3881074.1"/>
    </source>
</evidence>
<dbReference type="EMBL" id="JBHRZS010000007">
    <property type="protein sequence ID" value="MFC3881074.1"/>
    <property type="molecule type" value="Genomic_DNA"/>
</dbReference>
<gene>
    <name evidence="1" type="ORF">ACFOSV_12845</name>
</gene>
<proteinExistence type="predicted"/>
<sequence>MNSSDDRLMFDGRDFPKPLRESIFQSWLEKGRESKISYAYMLVVWDEGEEEYIPVYTEDRADINSYERLGNSYGRQSLVAAYDLFSEGKVA</sequence>